<evidence type="ECO:0000313" key="2">
    <source>
        <dbReference type="Ensembl" id="ENSBJAP00000019113.1"/>
    </source>
</evidence>
<organism evidence="2 3">
    <name type="scientific">Buteo japonicus</name>
    <dbReference type="NCBI Taxonomy" id="224669"/>
    <lineage>
        <taxon>Eukaryota</taxon>
        <taxon>Metazoa</taxon>
        <taxon>Chordata</taxon>
        <taxon>Craniata</taxon>
        <taxon>Vertebrata</taxon>
        <taxon>Euteleostomi</taxon>
        <taxon>Archelosauria</taxon>
        <taxon>Archosauria</taxon>
        <taxon>Dinosauria</taxon>
        <taxon>Saurischia</taxon>
        <taxon>Theropoda</taxon>
        <taxon>Coelurosauria</taxon>
        <taxon>Aves</taxon>
        <taxon>Neognathae</taxon>
        <taxon>Neoaves</taxon>
        <taxon>Telluraves</taxon>
        <taxon>Accipitrimorphae</taxon>
        <taxon>Accipitriformes</taxon>
        <taxon>Accipitridae</taxon>
        <taxon>Accipitrinae</taxon>
        <taxon>Buteo</taxon>
    </lineage>
</organism>
<dbReference type="InterPro" id="IPR053101">
    <property type="entry name" value="TM221"/>
</dbReference>
<reference evidence="2" key="1">
    <citation type="submission" date="2025-08" db="UniProtKB">
        <authorList>
            <consortium name="Ensembl"/>
        </authorList>
    </citation>
    <scope>IDENTIFICATION</scope>
</reference>
<name>A0A8C0BMA8_9AVES</name>
<dbReference type="Pfam" id="PF15038">
    <property type="entry name" value="Jiraiya"/>
    <property type="match status" value="1"/>
</dbReference>
<keyword evidence="1" id="KW-0472">Membrane</keyword>
<dbReference type="Proteomes" id="UP000694555">
    <property type="component" value="Unplaced"/>
</dbReference>
<feature type="transmembrane region" description="Helical" evidence="1">
    <location>
        <begin position="144"/>
        <end position="166"/>
    </location>
</feature>
<accession>A0A8C0BMA8</accession>
<proteinExistence type="predicted"/>
<dbReference type="InterPro" id="IPR029201">
    <property type="entry name" value="Jiraiya"/>
</dbReference>
<keyword evidence="1" id="KW-0812">Transmembrane</keyword>
<keyword evidence="1" id="KW-1133">Transmembrane helix</keyword>
<evidence type="ECO:0000313" key="3">
    <source>
        <dbReference type="Proteomes" id="UP000694555"/>
    </source>
</evidence>
<reference evidence="2" key="2">
    <citation type="submission" date="2025-09" db="UniProtKB">
        <authorList>
            <consortium name="Ensembl"/>
        </authorList>
    </citation>
    <scope>IDENTIFICATION</scope>
</reference>
<dbReference type="AlphaFoldDB" id="A0A8C0BMA8"/>
<dbReference type="PANTHER" id="PTHR36132:SF1">
    <property type="entry name" value="TRANSMEMBRANE PROTEIN 221"/>
    <property type="match status" value="1"/>
</dbReference>
<dbReference type="Ensembl" id="ENSBJAT00000019640.1">
    <property type="protein sequence ID" value="ENSBJAP00000019113.1"/>
    <property type="gene ID" value="ENSBJAG00000012564.1"/>
</dbReference>
<keyword evidence="3" id="KW-1185">Reference proteome</keyword>
<protein>
    <recommendedName>
        <fullName evidence="4">Transmembrane protein 221</fullName>
    </recommendedName>
</protein>
<dbReference type="PANTHER" id="PTHR36132">
    <property type="entry name" value="TRANSMEMBRANE PROTEIN 221"/>
    <property type="match status" value="1"/>
</dbReference>
<sequence>MGLTRLSFVPCLLFRVCRTGGNHLQKASSHLSLLSPCPHLVSEAEEPGRKSLKFQVKIFCSRAGRMQPRAVQHSSLGETPIHISVSQQGPEHQRFSCAETRARRLCRPVFFSSVLQGRLTFCNSPLLPALAIYMLLLFELEAGIASACILSSGIIVLLITVTHALVRASQVSRRTRSEVSHTLYENDSAQTALARQRLAVTHAGPPQLSQLQRRKRNT</sequence>
<evidence type="ECO:0008006" key="4">
    <source>
        <dbReference type="Google" id="ProtNLM"/>
    </source>
</evidence>
<evidence type="ECO:0000256" key="1">
    <source>
        <dbReference type="SAM" id="Phobius"/>
    </source>
</evidence>